<comment type="caution">
    <text evidence="1">The sequence shown here is derived from an EMBL/GenBank/DDBJ whole genome shotgun (WGS) entry which is preliminary data.</text>
</comment>
<evidence type="ECO:0000313" key="1">
    <source>
        <dbReference type="EMBL" id="KAJ9155090.1"/>
    </source>
</evidence>
<protein>
    <submittedName>
        <fullName evidence="1">Uncharacterized protein</fullName>
    </submittedName>
</protein>
<name>A0AA38S2I6_9PEZI</name>
<dbReference type="EMBL" id="JANBVO010000004">
    <property type="protein sequence ID" value="KAJ9155090.1"/>
    <property type="molecule type" value="Genomic_DNA"/>
</dbReference>
<dbReference type="Proteomes" id="UP001174694">
    <property type="component" value="Unassembled WGS sequence"/>
</dbReference>
<dbReference type="AlphaFoldDB" id="A0AA38S2I6"/>
<gene>
    <name evidence="1" type="ORF">NKR23_g2474</name>
</gene>
<keyword evidence="2" id="KW-1185">Reference proteome</keyword>
<accession>A0AA38S2I6</accession>
<reference evidence="1" key="1">
    <citation type="submission" date="2022-07" db="EMBL/GenBank/DDBJ databases">
        <title>Fungi with potential for degradation of polypropylene.</title>
        <authorList>
            <person name="Gostincar C."/>
        </authorList>
    </citation>
    <scope>NUCLEOTIDE SEQUENCE</scope>
    <source>
        <strain evidence="1">EXF-13308</strain>
    </source>
</reference>
<organism evidence="1 2">
    <name type="scientific">Pleurostoma richardsiae</name>
    <dbReference type="NCBI Taxonomy" id="41990"/>
    <lineage>
        <taxon>Eukaryota</taxon>
        <taxon>Fungi</taxon>
        <taxon>Dikarya</taxon>
        <taxon>Ascomycota</taxon>
        <taxon>Pezizomycotina</taxon>
        <taxon>Sordariomycetes</taxon>
        <taxon>Sordariomycetidae</taxon>
        <taxon>Calosphaeriales</taxon>
        <taxon>Pleurostomataceae</taxon>
        <taxon>Pleurostoma</taxon>
    </lineage>
</organism>
<evidence type="ECO:0000313" key="2">
    <source>
        <dbReference type="Proteomes" id="UP001174694"/>
    </source>
</evidence>
<proteinExistence type="predicted"/>
<sequence length="175" mass="18742">MSPAQSSPALVKYLGCRGEHAYIRLPLSFAPSADCGYGGLATATFVFGRCPRCCHSVPAPCCGKPWPSAAADGAEAASCDCGGLRVYRGLSLCDHSVWTEEKVGEATAAAAAEGKDEVSFHFCFDEDDYHFPGLLEGKEDDGRVALLEWWKLLTEMEGIVSRCRGADEEQQSLGI</sequence>